<keyword evidence="9" id="KW-1185">Reference proteome</keyword>
<feature type="domain" description="Peptidoglycan binding-like" evidence="4">
    <location>
        <begin position="47"/>
        <end position="104"/>
    </location>
</feature>
<dbReference type="Proteomes" id="UP000238176">
    <property type="component" value="Unassembled WGS sequence"/>
</dbReference>
<name>A0A2T0UEY0_9ACTN</name>
<evidence type="ECO:0000259" key="5">
    <source>
        <dbReference type="Pfam" id="PF18276"/>
    </source>
</evidence>
<comment type="caution">
    <text evidence="8">The sequence shown here is derived from an EMBL/GenBank/DDBJ whole genome shotgun (WGS) entry which is preliminary data.</text>
</comment>
<evidence type="ECO:0000259" key="4">
    <source>
        <dbReference type="Pfam" id="PF01471"/>
    </source>
</evidence>
<dbReference type="InterPro" id="IPR041079">
    <property type="entry name" value="Neuraminidase-like"/>
</dbReference>
<evidence type="ECO:0000313" key="8">
    <source>
        <dbReference type="EMBL" id="PRY56501.1"/>
    </source>
</evidence>
<sequence>MTQPKRHFSPEAIRRLALPVETAAAPPGADPDRTMAIQLPGFVEEPTGGDVAALQAALARLRHAIDPAEVAESRLGPSTRDAVRRLQAAAGLVRTGVVTPETAGQIKRELEHRYFTDAPHRAAKVQALLTSLGHRIDPAELASRKVGTSTAAAIQQFRQRTKARGVSWWLDEALVERLRAEALNARLGSRTQFGKAQRTLLRALTIAKLDVPIGADELNARQAGPGTQAALRAFQAKYRLPASGRFDLATMDKLDAVAASKPAPVKTLKVKSALGLSPLKRGAKLNMRGGHVAAAQQALAHFGYAIPMGEHGEARYGKATRQAVLAFQAAKRLPQTGALDGPTVKALNRDLLAALPASEQPLAHYRLRGSVRDDRWRPVKGAKVRLAFRSLAGEGATIATRVTGETGFYDLPYDPPRDPNTKEVVKPLHLVVTFTGPDSAPLGSRILFNPTPIQWTNQTAGDRPYRGPSLYETQRAALDAVLGGLGVTDLVEDGERNDVTVAALESGLTQYEVMRLVLAVRAAKHVGDPVLGAAVYFGFIAQGLPGTLPEELLAATDEWTRIGELTAATASGILLLGPERQAEAFARAADDNLVPIEIVRDEEAVLAALNTRSVTAVLDAPPVGGDASLRQLLDSSQLDAAHYDGVAAMLLASGGTSEAFWTDLTGAAGELGGDDVVADVAAAVEAAAIADGYAPVAALLKARIDDPGEPDLTSTRHLARLSSADWDAVVADAGHPAGEAAETYARKLEATAAAHYPTTALIAELGRTDGHGLALLAQSAAFIDDHPDLELKATGLDAYARTAGLDLDPDLRAELRVQQRAVRLAPDHKTGAALLAEHLHSAGQIAALDRAELAAKLKGHGVDDLAVAHVHSAAQIAYAHVLGQVAAFRSDHAPGQAQALGPQQITLADATGVLGDVPDLALLFGGLDYCDCGHCESVYGPAAYLADLLRFLSTRPAKTGGTDTVLTVLQARRPDIDDLLLNCPNTDTALPYIDLVNELLERAAAPGAAQPQTTRTAAELRAVPEHLHAPAYETVKAARFPVRGAFNAWQEEARVLLAHLGVPRHELMRLLGPATPTALASAAAEYFGLSTLDAALITAPAPNQTDQDDVWGLDTTDAETGVLGFMHHAGVTYAELLDLLDTTWIHAAGTIALERPDGTCDLELQTLTGLGPARYDRVHRFIRLWRHTSWTPRQLDRLLRAPGIGGGTLDAAALRRLAAFAELAKRLRLPFEAAITLYAPLSTEPGPDGARSPYADLFANPNLLDPPDPAFDLPLPGTEPMADHRPALAAAWRAGEADLDLLLARTGPNLTVADLTVPLRHTVLAEALRLPVAEYLALLDLAAADLPDPYAGPDATLALADRHAEAKAAGLTVSELDWLLNDRPDAPFGQRAEAIAEQLDALRESLRTTPAEEVNGQIAATVAATFSLPDEQAVTLLDLLRPALWDVFANPDLMAQNEDGEYAHPLTEAAFAELFHTWRLLHKAAYLVRRMRIDATDLPWLMDRAAASGWLHPGSLPAGPADPAASLQEWRRLAAWLVLRHRYPRPEESGWPEVFDAAAAGDPVADVRAAVEALTGWHAADLAELDGGDPAFYADVDALTRVRAAAEALRRLAVPAADALRWVDRDDDTGGAQRLAAEHLRQTMKSKYDTGAWLALMPELQDPLREARRDALTAYLVEHSLRTTSPTVLAEGREWANPRHWKDAADLQRWFLLDTEMTSVQLTSRLKQAISSVQLFAQRCLLNLELPLVRITAAQTADTTSLDSWSQWEWMSGYRLWEANRKVFLYPENWIEAELRDDKTPFFKELEDRLAQGELTDANAEAAYRDYLRKLVEVAHMQTLGIYHQRTASADRLHVVARSASQPSHCYYRSLDLAYNEWTGWERIDVDIASDQVIPVVFRDRLHLFWLQFEEKTQSPKRQPPAQITDSPNPTADPARTLEIELAWSERTPDGWTARRTSGEKLIHPWPRPRSSYTLKPRHRANQLWLDVYISSSIEFNDGRFYDEFTDSHERLTRRAYSALHWPWHSSSYVFTGEVLDLKMKPMYGNYTRRSDGTLFTADSLWHVQTNFGEKGRGITALTSAERSPKLRKPATMRFANGRLAALGSAVDVMVGWDDTRKLLSAARTPAELVLAPHARQFNDDPASPMVFQDRERAYWVKRTQVVTTVPMRFHGVAGDFWIHVPVATLGHRWYPFWHPHASDFLASLDTKGVEGLVTRPQQSIAPTAQTQFAYGPQPGNAIDPTAQGGVDFTRGGAYSAYNWELFFHAPMLIAAKLTAEQRFEEAMRWYHRIFDPTSTDGDEAPQRYWVTKPFFDHTSEDYRQQRIESILGDIGDHLDELRAWKNHPFSPHTIARHRPVAYQKAIVMKYLDNLIGWADQQFRRDTLESINQAVLLYTLAAEILGRRPESVPPPERADKSYAQLTAEGALDPFGNQDVAAVLEGFAPPLDIAAGPDEGGGEPLPHLEVKYFGIPVNDRLLGYWDTVADRLFKVRHGLNIEGVFRQLPLFEPPLDPGMLVKAAAAGADLSSVLGLFTAADTRYRFRVLAARAAELLSELRAMGDKLLRILETRDAEELALLRATQEAALNRAIQAVRDLQVDEAAADKAALEAGRAAIDTRIAFHGSVPRMNGEEIAAVVMQSLGLAGNAVSAIMSGIAGGASLIPDFSIGIAGFGGSPNVSMSIGGSNVSGYLSNTAAMIGGFAGMLMTGAAMAETQGRYTRDFDDHQFNRDVAVNDLAQLEAQLAAAAIREQIATAEANNQLQATADAEAVEEFLRSKYTDKELYDWMLGKVATVYFQAYQIAFDTAMLAQQSYQFELAEPDASFIQFGYWDSLRKGLLAPERLTNDLRRMESSYMEKHLRDLELTKHVSLAQVDPLALLALKLTGQASILLPEWLFDLDYPGHYRRRLKSAALSVPCVVGPYTSVNCTLAVTNNGVRLTDSVAGGYGDPLAGGDPRFWKSPVPTTAIATSHAVNDRGMFELRFDDERFLPFEGAGAVSEWTLSLPKAHNQFDLGSITDVVLHLDYTARAGGPGLAGLAVDNIDAVLPTSGAALFALEEQFGTAWHRMLHPEDGEDQELVFTLTPEHLPFWARVRAAGEPVKVSAADLVIDTVHTDAFTVKWRLPGQPSSSEVPGANDPGFGGAPHSAVAPVPAPPMLGEWRMGLKRAGAAEYDSLLPEDVRRAYLLVQFDIG</sequence>
<dbReference type="InterPro" id="IPR018003">
    <property type="entry name" value="Insecticidal_toxin/plasmid_vir"/>
</dbReference>
<dbReference type="EMBL" id="PVTJ01000009">
    <property type="protein sequence ID" value="PRY56501.1"/>
    <property type="molecule type" value="Genomic_DNA"/>
</dbReference>
<feature type="domain" description="Peptidoglycan binding-like" evidence="4">
    <location>
        <begin position="222"/>
        <end position="254"/>
    </location>
</feature>
<evidence type="ECO:0000259" key="6">
    <source>
        <dbReference type="Pfam" id="PF18413"/>
    </source>
</evidence>
<evidence type="ECO:0000256" key="2">
    <source>
        <dbReference type="SAM" id="Coils"/>
    </source>
</evidence>
<dbReference type="Pfam" id="PF01471">
    <property type="entry name" value="PG_binding_1"/>
    <property type="match status" value="3"/>
</dbReference>
<feature type="region of interest" description="Disordered" evidence="3">
    <location>
        <begin position="1914"/>
        <end position="1933"/>
    </location>
</feature>
<dbReference type="RefSeq" id="WP_106365923.1">
    <property type="nucleotide sequence ID" value="NZ_PVTJ01000009.1"/>
</dbReference>
<evidence type="ECO:0000259" key="7">
    <source>
        <dbReference type="Pfam" id="PF20220"/>
    </source>
</evidence>
<evidence type="ECO:0000256" key="1">
    <source>
        <dbReference type="ARBA" id="ARBA00023026"/>
    </source>
</evidence>
<dbReference type="Pfam" id="PF20220">
    <property type="entry name" value="ABC_toxin_N"/>
    <property type="match status" value="1"/>
</dbReference>
<gene>
    <name evidence="8" type="ORF">B0I28_109150</name>
</gene>
<feature type="domain" description="ABC toxin N-terminal" evidence="7">
    <location>
        <begin position="1662"/>
        <end position="1807"/>
    </location>
</feature>
<dbReference type="Gene3D" id="1.10.101.10">
    <property type="entry name" value="PGBD-like superfamily/PGBD"/>
    <property type="match status" value="3"/>
</dbReference>
<feature type="domain" description="Tc toxin complex TcA C-terminal TcB-binding" evidence="5">
    <location>
        <begin position="2741"/>
        <end position="3026"/>
    </location>
</feature>
<dbReference type="InterPro" id="IPR036366">
    <property type="entry name" value="PGBDSf"/>
</dbReference>
<reference evidence="8 9" key="1">
    <citation type="submission" date="2018-03" db="EMBL/GenBank/DDBJ databases">
        <title>Genomic Encyclopedia of Type Strains, Phase III (KMG-III): the genomes of soil and plant-associated and newly described type strains.</title>
        <authorList>
            <person name="Whitman W."/>
        </authorList>
    </citation>
    <scope>NUCLEOTIDE SEQUENCE [LARGE SCALE GENOMIC DNA]</scope>
    <source>
        <strain evidence="8 9">CGMCC 4.7067</strain>
    </source>
</reference>
<accession>A0A2T0UEY0</accession>
<dbReference type="SUPFAM" id="SSF47090">
    <property type="entry name" value="PGBD-like"/>
    <property type="match status" value="3"/>
</dbReference>
<protein>
    <submittedName>
        <fullName evidence="8">Putative peptidoglycan binding protein</fullName>
    </submittedName>
</protein>
<proteinExistence type="predicted"/>
<evidence type="ECO:0000313" key="9">
    <source>
        <dbReference type="Proteomes" id="UP000238176"/>
    </source>
</evidence>
<organism evidence="8 9">
    <name type="scientific">Glycomyces artemisiae</name>
    <dbReference type="NCBI Taxonomy" id="1076443"/>
    <lineage>
        <taxon>Bacteria</taxon>
        <taxon>Bacillati</taxon>
        <taxon>Actinomycetota</taxon>
        <taxon>Actinomycetes</taxon>
        <taxon>Glycomycetales</taxon>
        <taxon>Glycomycetaceae</taxon>
        <taxon>Glycomyces</taxon>
    </lineage>
</organism>
<keyword evidence="1" id="KW-0843">Virulence</keyword>
<dbReference type="InterPro" id="IPR002477">
    <property type="entry name" value="Peptidoglycan-bd-like"/>
</dbReference>
<feature type="domain" description="Peptidoglycan binding-like" evidence="4">
    <location>
        <begin position="289"/>
        <end position="347"/>
    </location>
</feature>
<feature type="domain" description="Neuraminidase-like" evidence="6">
    <location>
        <begin position="1838"/>
        <end position="1962"/>
    </location>
</feature>
<evidence type="ECO:0000256" key="3">
    <source>
        <dbReference type="SAM" id="MobiDB-lite"/>
    </source>
</evidence>
<feature type="coiled-coil region" evidence="2">
    <location>
        <begin position="2728"/>
        <end position="2755"/>
    </location>
</feature>
<dbReference type="Pfam" id="PF03538">
    <property type="entry name" value="VRP1"/>
    <property type="match status" value="1"/>
</dbReference>
<keyword evidence="2" id="KW-0175">Coiled coil</keyword>
<dbReference type="Pfam" id="PF18413">
    <property type="entry name" value="Neuraminidase"/>
    <property type="match status" value="1"/>
</dbReference>
<dbReference type="InterPro" id="IPR046839">
    <property type="entry name" value="ABC_toxin_N"/>
</dbReference>
<dbReference type="Pfam" id="PF18276">
    <property type="entry name" value="TcA_TcB_BD"/>
    <property type="match status" value="1"/>
</dbReference>
<dbReference type="InterPro" id="IPR036365">
    <property type="entry name" value="PGBD-like_sf"/>
</dbReference>
<dbReference type="InterPro" id="IPR040840">
    <property type="entry name" value="TcA_TcB_BD"/>
</dbReference>